<evidence type="ECO:0000313" key="3">
    <source>
        <dbReference type="Proteomes" id="UP001447188"/>
    </source>
</evidence>
<name>A0ABR3GHC3_9PEZI</name>
<gene>
    <name evidence="2" type="ORF">Q9L58_005721</name>
</gene>
<evidence type="ECO:0000256" key="1">
    <source>
        <dbReference type="SAM" id="MobiDB-lite"/>
    </source>
</evidence>
<sequence>MVVGHIWIELQAQIGASDILPTTIRLWFKNAVRKTRSTVDEPRTAYEEARKRTTTGGMPRFGTLPLETQRLLKEEVRAQYPSLPSNNTTEKLIEGAFDSIFKSKDQWDTEKKGRKKATSSQPEPSKSQEPSKSDTRPGGNALSISGMIN</sequence>
<dbReference type="EMBL" id="JBBBZM010000072">
    <property type="protein sequence ID" value="KAL0635327.1"/>
    <property type="molecule type" value="Genomic_DNA"/>
</dbReference>
<evidence type="ECO:0008006" key="4">
    <source>
        <dbReference type="Google" id="ProtNLM"/>
    </source>
</evidence>
<proteinExistence type="predicted"/>
<keyword evidence="3" id="KW-1185">Reference proteome</keyword>
<comment type="caution">
    <text evidence="2">The sequence shown here is derived from an EMBL/GenBank/DDBJ whole genome shotgun (WGS) entry which is preliminary data.</text>
</comment>
<feature type="region of interest" description="Disordered" evidence="1">
    <location>
        <begin position="104"/>
        <end position="149"/>
    </location>
</feature>
<protein>
    <recommendedName>
        <fullName evidence="4">Homeobox domain-containing protein</fullName>
    </recommendedName>
</protein>
<organism evidence="2 3">
    <name type="scientific">Discina gigas</name>
    <dbReference type="NCBI Taxonomy" id="1032678"/>
    <lineage>
        <taxon>Eukaryota</taxon>
        <taxon>Fungi</taxon>
        <taxon>Dikarya</taxon>
        <taxon>Ascomycota</taxon>
        <taxon>Pezizomycotina</taxon>
        <taxon>Pezizomycetes</taxon>
        <taxon>Pezizales</taxon>
        <taxon>Discinaceae</taxon>
        <taxon>Discina</taxon>
    </lineage>
</organism>
<feature type="region of interest" description="Disordered" evidence="1">
    <location>
        <begin position="43"/>
        <end position="62"/>
    </location>
</feature>
<reference evidence="2 3" key="1">
    <citation type="submission" date="2024-02" db="EMBL/GenBank/DDBJ databases">
        <title>Discinaceae phylogenomics.</title>
        <authorList>
            <person name="Dirks A.C."/>
            <person name="James T.Y."/>
        </authorList>
    </citation>
    <scope>NUCLEOTIDE SEQUENCE [LARGE SCALE GENOMIC DNA]</scope>
    <source>
        <strain evidence="2 3">ACD0624</strain>
    </source>
</reference>
<feature type="compositionally biased region" description="Low complexity" evidence="1">
    <location>
        <begin position="119"/>
        <end position="128"/>
    </location>
</feature>
<dbReference type="Proteomes" id="UP001447188">
    <property type="component" value="Unassembled WGS sequence"/>
</dbReference>
<evidence type="ECO:0000313" key="2">
    <source>
        <dbReference type="EMBL" id="KAL0635327.1"/>
    </source>
</evidence>
<accession>A0ABR3GHC3</accession>